<dbReference type="GeneID" id="48276403"/>
<proteinExistence type="predicted"/>
<organism evidence="2 4">
    <name type="scientific">Lysinibacillus sphaericus</name>
    <name type="common">Bacillus sphaericus</name>
    <dbReference type="NCBI Taxonomy" id="1421"/>
    <lineage>
        <taxon>Bacteria</taxon>
        <taxon>Bacillati</taxon>
        <taxon>Bacillota</taxon>
        <taxon>Bacilli</taxon>
        <taxon>Bacillales</taxon>
        <taxon>Bacillaceae</taxon>
        <taxon>Lysinibacillus</taxon>
    </lineage>
</organism>
<evidence type="ECO:0000313" key="4">
    <source>
        <dbReference type="Proteomes" id="UP000238825"/>
    </source>
</evidence>
<feature type="transmembrane region" description="Helical" evidence="1">
    <location>
        <begin position="97"/>
        <end position="122"/>
    </location>
</feature>
<dbReference type="Proteomes" id="UP000255295">
    <property type="component" value="Unassembled WGS sequence"/>
</dbReference>
<keyword evidence="1" id="KW-0472">Membrane</keyword>
<keyword evidence="1" id="KW-0812">Transmembrane</keyword>
<feature type="transmembrane region" description="Helical" evidence="1">
    <location>
        <begin position="41"/>
        <end position="60"/>
    </location>
</feature>
<dbReference type="Proteomes" id="UP000238825">
    <property type="component" value="Chromosome"/>
</dbReference>
<dbReference type="EMBL" id="UFSZ01000001">
    <property type="protein sequence ID" value="SUV17766.1"/>
    <property type="molecule type" value="Genomic_DNA"/>
</dbReference>
<keyword evidence="2" id="KW-0503">Monooxygenase</keyword>
<protein>
    <submittedName>
        <fullName evidence="2">Beta-carotene 15,15'-monooxygenase</fullName>
    </submittedName>
    <submittedName>
        <fullName evidence="3">Membrane protein</fullName>
    </submittedName>
</protein>
<evidence type="ECO:0000313" key="2">
    <source>
        <dbReference type="EMBL" id="AVK96444.1"/>
    </source>
</evidence>
<feature type="transmembrane region" description="Helical" evidence="1">
    <location>
        <begin position="12"/>
        <end position="35"/>
    </location>
</feature>
<gene>
    <name evidence="2" type="ORF">LS41612_09330</name>
    <name evidence="3" type="ORF">NCTC10338_02877</name>
</gene>
<evidence type="ECO:0000313" key="3">
    <source>
        <dbReference type="EMBL" id="SUV17766.1"/>
    </source>
</evidence>
<dbReference type="EMBL" id="CP019980">
    <property type="protein sequence ID" value="AVK96444.1"/>
    <property type="molecule type" value="Genomic_DNA"/>
</dbReference>
<feature type="transmembrane region" description="Helical" evidence="1">
    <location>
        <begin position="188"/>
        <end position="208"/>
    </location>
</feature>
<feature type="transmembrane region" description="Helical" evidence="1">
    <location>
        <begin position="215"/>
        <end position="233"/>
    </location>
</feature>
<dbReference type="AlphaFoldDB" id="A0A2S0JZM0"/>
<keyword evidence="2" id="KW-0560">Oxidoreductase</keyword>
<accession>A0A2S0JZM0</accession>
<sequence>MMVLKKKQNIWMAFLVVVLISNYSLYNTGLGMSILPAETAGVVFGSLLDFIVVIPVLFMLYKRKFSIKYAIVLAATGCIAARFIIPMDHLQPYVAVTWAGFAIEGALIVIELLFVTTLVYYLPKIIADVRASSLPDIFSFPQAVEKHAPKYRIIQMLCTDLLVLYYGFASWKRKERAGLTLHKNSSYIAFQIMMIHAIVIETIGIHWWLHEKSMLLSILLLIINIYSVLFFIADMQAIRLNPIYATSDSLYLSLGLMKRATIRFDAIEKVEENPELLKEKLSKDTIDFIARDFGEAYPHMILQMKEPVEVTFMLGLKKRYNKVAIKVDQVQELRDILRQGMEENKEEW</sequence>
<feature type="transmembrane region" description="Helical" evidence="1">
    <location>
        <begin position="67"/>
        <end position="85"/>
    </location>
</feature>
<keyword evidence="1" id="KW-1133">Transmembrane helix</keyword>
<evidence type="ECO:0000313" key="5">
    <source>
        <dbReference type="Proteomes" id="UP000255295"/>
    </source>
</evidence>
<dbReference type="RefSeq" id="WP_024361135.1">
    <property type="nucleotide sequence ID" value="NZ_BJNS01000013.1"/>
</dbReference>
<evidence type="ECO:0000256" key="1">
    <source>
        <dbReference type="SAM" id="Phobius"/>
    </source>
</evidence>
<reference evidence="3 5" key="2">
    <citation type="submission" date="2018-06" db="EMBL/GenBank/DDBJ databases">
        <authorList>
            <consortium name="Pathogen Informatics"/>
            <person name="Doyle S."/>
        </authorList>
    </citation>
    <scope>NUCLEOTIDE SEQUENCE [LARGE SCALE GENOMIC DNA]</scope>
    <source>
        <strain evidence="3 5">NCTC10338</strain>
    </source>
</reference>
<dbReference type="GO" id="GO:0004497">
    <property type="term" value="F:monooxygenase activity"/>
    <property type="evidence" value="ECO:0007669"/>
    <property type="project" value="UniProtKB-KW"/>
</dbReference>
<reference evidence="2 4" key="1">
    <citation type="submission" date="2017-03" db="EMBL/GenBank/DDBJ databases">
        <title>The whole genome sequencing and assembly of Lysinibacillus sphaericus DSM 28T strain.</title>
        <authorList>
            <person name="Lee Y.-J."/>
            <person name="Yi H."/>
            <person name="Bahn Y.-S."/>
            <person name="Kim J.F."/>
            <person name="Lee D.-W."/>
        </authorList>
    </citation>
    <scope>NUCLEOTIDE SEQUENCE [LARGE SCALE GENOMIC DNA]</scope>
    <source>
        <strain evidence="2 4">DSM 28</strain>
    </source>
</reference>
<name>A0A2S0JZM0_LYSSH</name>